<dbReference type="Pfam" id="PF00353">
    <property type="entry name" value="HemolysinCabind"/>
    <property type="match status" value="1"/>
</dbReference>
<accession>A0ABQ5ZDX0</accession>
<protein>
    <submittedName>
        <fullName evidence="3">Uncharacterized protein</fullName>
    </submittedName>
</protein>
<dbReference type="InterPro" id="IPR011049">
    <property type="entry name" value="Serralysin-like_metalloprot_C"/>
</dbReference>
<dbReference type="PANTHER" id="PTHR38340">
    <property type="entry name" value="S-LAYER PROTEIN"/>
    <property type="match status" value="1"/>
</dbReference>
<comment type="subcellular location">
    <subcellularLocation>
        <location evidence="1">Secreted</location>
    </subcellularLocation>
</comment>
<reference evidence="4" key="1">
    <citation type="journal article" date="2019" name="Int. J. Syst. Evol. Microbiol.">
        <title>The Global Catalogue of Microorganisms (GCM) 10K type strain sequencing project: providing services to taxonomists for standard genome sequencing and annotation.</title>
        <authorList>
            <consortium name="The Broad Institute Genomics Platform"/>
            <consortium name="The Broad Institute Genome Sequencing Center for Infectious Disease"/>
            <person name="Wu L."/>
            <person name="Ma J."/>
        </authorList>
    </citation>
    <scope>NUCLEOTIDE SEQUENCE [LARGE SCALE GENOMIC DNA]</scope>
    <source>
        <strain evidence="4">NBRC 102122</strain>
    </source>
</reference>
<dbReference type="PANTHER" id="PTHR38340:SF1">
    <property type="entry name" value="S-LAYER PROTEIN"/>
    <property type="match status" value="1"/>
</dbReference>
<keyword evidence="2" id="KW-0964">Secreted</keyword>
<evidence type="ECO:0000313" key="4">
    <source>
        <dbReference type="Proteomes" id="UP001156702"/>
    </source>
</evidence>
<sequence>MRKTITFSSLSKYYFMHGLDIDFRTSKKVPFSELILNSGVEIYDEPPEREWTDTVREFGDGLGYTIEGEIVVHYKVEKVTIYGEARYIRTQTADINLSKIDKLIPAPFTASNTEWRIEFNGLVSYKSLLGKTVGDLIEDNDTVNGTGNADILKMTNHSEIVRGNRGNDIIHGRGGDDILFGNTGNDTLNGGVGDDQLNGGLGADKLTGGRGADTFIFTKISDSKVNSAASDIITDFRRSQGDKIDLKTIDANTKSGGDQAFKFIGSDAFHKKAGELRFEKSSGDTVVHGDVDGDGKADFSIELDQALTLKASDFIL</sequence>
<comment type="caution">
    <text evidence="3">The sequence shown here is derived from an EMBL/GenBank/DDBJ whole genome shotgun (WGS) entry which is preliminary data.</text>
</comment>
<dbReference type="InterPro" id="IPR050557">
    <property type="entry name" value="RTX_toxin/Mannuronan_C5-epim"/>
</dbReference>
<evidence type="ECO:0000256" key="1">
    <source>
        <dbReference type="ARBA" id="ARBA00004613"/>
    </source>
</evidence>
<dbReference type="InterPro" id="IPR018511">
    <property type="entry name" value="Hemolysin-typ_Ca-bd_CS"/>
</dbReference>
<proteinExistence type="predicted"/>
<name>A0ABQ5ZDX0_9HYPH</name>
<keyword evidence="4" id="KW-1185">Reference proteome</keyword>
<dbReference type="PRINTS" id="PR00313">
    <property type="entry name" value="CABNDNGRPT"/>
</dbReference>
<organism evidence="3 4">
    <name type="scientific">Shinella yambaruensis</name>
    <dbReference type="NCBI Taxonomy" id="415996"/>
    <lineage>
        <taxon>Bacteria</taxon>
        <taxon>Pseudomonadati</taxon>
        <taxon>Pseudomonadota</taxon>
        <taxon>Alphaproteobacteria</taxon>
        <taxon>Hyphomicrobiales</taxon>
        <taxon>Rhizobiaceae</taxon>
        <taxon>Shinella</taxon>
    </lineage>
</organism>
<dbReference type="EMBL" id="BSOP01000007">
    <property type="protein sequence ID" value="GLR49902.1"/>
    <property type="molecule type" value="Genomic_DNA"/>
</dbReference>
<dbReference type="Proteomes" id="UP001156702">
    <property type="component" value="Unassembled WGS sequence"/>
</dbReference>
<dbReference type="SUPFAM" id="SSF51120">
    <property type="entry name" value="beta-Roll"/>
    <property type="match status" value="1"/>
</dbReference>
<dbReference type="RefSeq" id="WP_244770039.1">
    <property type="nucleotide sequence ID" value="NZ_BSOP01000007.1"/>
</dbReference>
<dbReference type="InterPro" id="IPR001343">
    <property type="entry name" value="Hemolysn_Ca-bd"/>
</dbReference>
<gene>
    <name evidence="3" type="ORF">GCM10007923_11070</name>
</gene>
<evidence type="ECO:0000256" key="2">
    <source>
        <dbReference type="ARBA" id="ARBA00022525"/>
    </source>
</evidence>
<dbReference type="PROSITE" id="PS00330">
    <property type="entry name" value="HEMOLYSIN_CALCIUM"/>
    <property type="match status" value="3"/>
</dbReference>
<evidence type="ECO:0000313" key="3">
    <source>
        <dbReference type="EMBL" id="GLR49902.1"/>
    </source>
</evidence>
<dbReference type="Gene3D" id="2.150.10.10">
    <property type="entry name" value="Serralysin-like metalloprotease, C-terminal"/>
    <property type="match status" value="1"/>
</dbReference>